<comment type="caution">
    <text evidence="7">The sequence shown here is derived from an EMBL/GenBank/DDBJ whole genome shotgun (WGS) entry which is preliminary data.</text>
</comment>
<comment type="subunit">
    <text evidence="4">Binds to mitochondrial small subunit 15S rRNA.</text>
</comment>
<evidence type="ECO:0000313" key="8">
    <source>
        <dbReference type="Proteomes" id="UP001055219"/>
    </source>
</evidence>
<feature type="region of interest" description="Disordered" evidence="6">
    <location>
        <begin position="87"/>
        <end position="106"/>
    </location>
</feature>
<evidence type="ECO:0000256" key="5">
    <source>
        <dbReference type="PROSITE-ProRule" id="PRU00708"/>
    </source>
</evidence>
<dbReference type="EMBL" id="JAGIXG020000020">
    <property type="protein sequence ID" value="KAI6781583.1"/>
    <property type="molecule type" value="Genomic_DNA"/>
</dbReference>
<sequence>MKVSGRVDGTVCSAVLSRNRSAAANAVASLTGERISSSSIDRRLFCTAHGASVSKQACQGSAKPGPNFFCSKTAKWLHSTFIPYDSVQTSSQQRKRKPYSTAAASQTTTPAPYNAAYLPVRDKAVLQSYVPSENTGTVDQYFDYYRDPYRRGYAQPDGPKLRISESKHDVSYPGREDICSPSEGTATKLEHLCKAIRLQMRHPSRNTHAAIHKAYRQLPEPRMLNFTGQWRARLLKVMGTPRRRDMESMLRYFGLIADIKSAGLTLRRSQWNYALSFATKYTSKAGKREMDSALRMWREMERDAQIPGNEVTFNILFDVAAKAGNFLLAEMVYAEMDKRGLEFNRYHHVSLIFYFGLKLDSYGIRAAYKDMVESGEMVDTVALNAVISGLLRSGEETAAEETYQRMKSGNTPAASEMPPRDYMMDKVVTKVLMMFSKLGKHHPPLRKSLQTNVQLAPNLRTYRLFVEHYAIKVGDLRKVAQFLDEMKFLKIPIHPTVFLALFKGFFVHGGFEGSDWSEKRLHNVLSALYTASDDNARSFRIEQWLVIWALRAVKKCCSNAEAVEMTYAELESRWAVPPERITFMQSFAESVVEGRDLQSQDAEVESSLHRGFHRQSPELSE</sequence>
<keyword evidence="8" id="KW-1185">Reference proteome</keyword>
<comment type="function">
    <text evidence="3">Regulates mitochondrial small subunit maturation by controlling 15S rRNA 5'-end processing. Localizes to the 5' precursor of the 15S rRNA in a position that is subsequently occupied by mS47 in the mature yeast mtSSU. Uses structure and sequence-specific RNA recognition, binding to a single-stranded region of the precursor and specifically recognizing bases -6 to -1. The exchange of Ccm1 for mS47 is coupled to the irreversible removal of precursor rRNA that is accompanied by conformational changes of the mitoribosomal proteins uS5m and mS26. These conformational changes signal completion of 5'-end rRNA processing through protection of the mature 5'-end of the 15S rRNA and stabilization of mS47. The removal of the 5' precursor together with the dissociation of Ccm1 may be catalyzed by the 5'-3' exoribonuclease Pet127. Involved in the specific removal of group I introns in mitochondrial encoded transcripts.</text>
</comment>
<keyword evidence="2" id="KW-0677">Repeat</keyword>
<dbReference type="PROSITE" id="PS51375">
    <property type="entry name" value="PPR"/>
    <property type="match status" value="2"/>
</dbReference>
<evidence type="ECO:0000256" key="4">
    <source>
        <dbReference type="ARBA" id="ARBA00044511"/>
    </source>
</evidence>
<feature type="repeat" description="PPR" evidence="5">
    <location>
        <begin position="309"/>
        <end position="343"/>
    </location>
</feature>
<dbReference type="NCBIfam" id="TIGR00756">
    <property type="entry name" value="PPR"/>
    <property type="match status" value="1"/>
</dbReference>
<dbReference type="RefSeq" id="XP_051362439.1">
    <property type="nucleotide sequence ID" value="XM_051506238.1"/>
</dbReference>
<reference evidence="7" key="2">
    <citation type="submission" date="2022-07" db="EMBL/GenBank/DDBJ databases">
        <authorList>
            <person name="Goncalves M.F.M."/>
            <person name="Hilario S."/>
            <person name="Van De Peer Y."/>
            <person name="Esteves A.C."/>
            <person name="Alves A."/>
        </authorList>
    </citation>
    <scope>NUCLEOTIDE SEQUENCE</scope>
    <source>
        <strain evidence="7">MUM 19.33</strain>
    </source>
</reference>
<evidence type="ECO:0000256" key="3">
    <source>
        <dbReference type="ARBA" id="ARBA00044493"/>
    </source>
</evidence>
<evidence type="ECO:0000313" key="7">
    <source>
        <dbReference type="EMBL" id="KAI6781583.1"/>
    </source>
</evidence>
<gene>
    <name evidence="7" type="ORF">J7T54_005294</name>
</gene>
<evidence type="ECO:0000256" key="6">
    <source>
        <dbReference type="SAM" id="MobiDB-lite"/>
    </source>
</evidence>
<dbReference type="InterPro" id="IPR002885">
    <property type="entry name" value="PPR_rpt"/>
</dbReference>
<dbReference type="Pfam" id="PF01535">
    <property type="entry name" value="PPR"/>
    <property type="match status" value="2"/>
</dbReference>
<accession>A0A9P9Y1S8</accession>
<comment type="similarity">
    <text evidence="1">Belongs to the CCM1 family.</text>
</comment>
<organism evidence="7 8">
    <name type="scientific">Emericellopsis cladophorae</name>
    <dbReference type="NCBI Taxonomy" id="2686198"/>
    <lineage>
        <taxon>Eukaryota</taxon>
        <taxon>Fungi</taxon>
        <taxon>Dikarya</taxon>
        <taxon>Ascomycota</taxon>
        <taxon>Pezizomycotina</taxon>
        <taxon>Sordariomycetes</taxon>
        <taxon>Hypocreomycetidae</taxon>
        <taxon>Hypocreales</taxon>
        <taxon>Bionectriaceae</taxon>
        <taxon>Emericellopsis</taxon>
    </lineage>
</organism>
<dbReference type="AlphaFoldDB" id="A0A9P9Y1S8"/>
<dbReference type="GeneID" id="75831779"/>
<name>A0A9P9Y1S8_9HYPO</name>
<dbReference type="Proteomes" id="UP001055219">
    <property type="component" value="Unassembled WGS sequence"/>
</dbReference>
<dbReference type="OrthoDB" id="1908178at2759"/>
<evidence type="ECO:0000256" key="2">
    <source>
        <dbReference type="ARBA" id="ARBA00022737"/>
    </source>
</evidence>
<evidence type="ECO:0000256" key="1">
    <source>
        <dbReference type="ARBA" id="ARBA00006192"/>
    </source>
</evidence>
<dbReference type="PANTHER" id="PTHR47447:SF17">
    <property type="entry name" value="OS12G0638900 PROTEIN"/>
    <property type="match status" value="1"/>
</dbReference>
<protein>
    <submittedName>
        <fullName evidence="7">Pentatricopeptide repeat-containing protein-like protein</fullName>
    </submittedName>
</protein>
<reference evidence="7" key="1">
    <citation type="journal article" date="2021" name="J Fungi (Basel)">
        <title>Genomic and Metabolomic Analyses of the Marine Fungus Emericellopsis cladophorae: Insights into Saltwater Adaptability Mechanisms and Its Biosynthetic Potential.</title>
        <authorList>
            <person name="Goncalves M.F.M."/>
            <person name="Hilario S."/>
            <person name="Van de Peer Y."/>
            <person name="Esteves A.C."/>
            <person name="Alves A."/>
        </authorList>
    </citation>
    <scope>NUCLEOTIDE SEQUENCE</scope>
    <source>
        <strain evidence="7">MUM 19.33</strain>
    </source>
</reference>
<dbReference type="Gene3D" id="1.25.40.10">
    <property type="entry name" value="Tetratricopeptide repeat domain"/>
    <property type="match status" value="1"/>
</dbReference>
<feature type="repeat" description="PPR" evidence="5">
    <location>
        <begin position="379"/>
        <end position="413"/>
    </location>
</feature>
<dbReference type="InterPro" id="IPR011990">
    <property type="entry name" value="TPR-like_helical_dom_sf"/>
</dbReference>
<proteinExistence type="inferred from homology"/>
<dbReference type="PANTHER" id="PTHR47447">
    <property type="entry name" value="OS03G0856100 PROTEIN"/>
    <property type="match status" value="1"/>
</dbReference>
<feature type="region of interest" description="Disordered" evidence="6">
    <location>
        <begin position="599"/>
        <end position="621"/>
    </location>
</feature>